<sequence>MEDTEAKIIPGISMSVLILMSTLFLGGVVLVIGYIVSRLSQSNKSSDSTKKDDIIKALELIRNRVVGKHVRFFRALELNLHHDNECIIGKKQNVAVFSVTRVRARNVIESDKVKFEESRDSTSGSIGAAGGSNKRAKNKKRRETQQEFTHSWVVGALKGHTGPVLDMNFSSNGKFIATCAEDCGLRPEEEILDPGDTGCYKNRVEMSTSTKTGRSRNKITQQSAAPSSMTSPTSTSTILPPPSAKEDRTILSRRQRKNRTRNPRDQRREEQRMQEQHAGNGVVASQVTFDYERNPNLIPHDARYQANNYIMGYGAMMINYGVSYISPRRSCDFLSNERRQLCQFTDATLSSILRSYTLTGETLAQFGYPVECTFYPGYVVFINNPHPINHRILRYHHLDANAQEFVPSSHQQWTVPESEADSGNSSGSSVDNSDFEQEVTSSDCSDVGEYSSSSVESNSVDYNYQRITRRCSNVEYYSTPELMAIERKCARCHKNFYVNRENGEYLNEETCVHHWGKLRNGLDGAQVELWECCRSPVMSRGCTTSVYHVWTGAAPGYNGPFDDYVRTKLAQMVPQDGNYGVYGLDCEMCFTRRGLELVKVTVVDMDGRVVYDTLVKPDAEIIDYNTRFSGISAHDLENVTKRLSDVQQDLLSFIFAETILIGHGMENDLRALKMMHTTVIDTCVTFPHFLGYPFRSSLKTLARTVLRRDIQMSEHDSVEDSRIAVDLMLRRVKHDYNIEDKKWAPPSVEIYFYVSTL</sequence>
<feature type="compositionally biased region" description="Basic residues" evidence="7">
    <location>
        <begin position="251"/>
        <end position="261"/>
    </location>
</feature>
<dbReference type="InterPro" id="IPR047021">
    <property type="entry name" value="REXO1/3/4-like"/>
</dbReference>
<evidence type="ECO:0000256" key="5">
    <source>
        <dbReference type="ARBA" id="ARBA00022839"/>
    </source>
</evidence>
<feature type="domain" description="Exonuclease" evidence="9">
    <location>
        <begin position="580"/>
        <end position="737"/>
    </location>
</feature>
<feature type="compositionally biased region" description="Basic and acidic residues" evidence="7">
    <location>
        <begin position="262"/>
        <end position="275"/>
    </location>
</feature>
<evidence type="ECO:0000313" key="10">
    <source>
        <dbReference type="EMBL" id="PBC32734.1"/>
    </source>
</evidence>
<dbReference type="GO" id="GO:0004527">
    <property type="term" value="F:exonuclease activity"/>
    <property type="evidence" value="ECO:0007669"/>
    <property type="project" value="UniProtKB-KW"/>
</dbReference>
<dbReference type="Pfam" id="PF00400">
    <property type="entry name" value="WD40"/>
    <property type="match status" value="1"/>
</dbReference>
<keyword evidence="8" id="KW-1133">Transmembrane helix</keyword>
<evidence type="ECO:0000256" key="4">
    <source>
        <dbReference type="ARBA" id="ARBA00022801"/>
    </source>
</evidence>
<feature type="compositionally biased region" description="Low complexity" evidence="7">
    <location>
        <begin position="421"/>
        <end position="432"/>
    </location>
</feature>
<dbReference type="InterPro" id="IPR013520">
    <property type="entry name" value="Ribonucl_H"/>
</dbReference>
<dbReference type="CDD" id="cd06145">
    <property type="entry name" value="REX1_like"/>
    <property type="match status" value="1"/>
</dbReference>
<evidence type="ECO:0000259" key="9">
    <source>
        <dbReference type="SMART" id="SM00479"/>
    </source>
</evidence>
<accession>A0A2A3EMM1</accession>
<keyword evidence="5 10" id="KW-0269">Exonuclease</keyword>
<gene>
    <name evidence="10" type="ORF">APICC_07902</name>
</gene>
<dbReference type="Gene3D" id="3.30.420.10">
    <property type="entry name" value="Ribonuclease H-like superfamily/Ribonuclease H"/>
    <property type="match status" value="1"/>
</dbReference>
<evidence type="ECO:0000256" key="6">
    <source>
        <dbReference type="ARBA" id="ARBA00023242"/>
    </source>
</evidence>
<keyword evidence="8" id="KW-0812">Transmembrane</keyword>
<keyword evidence="6" id="KW-0539">Nucleus</keyword>
<evidence type="ECO:0000256" key="8">
    <source>
        <dbReference type="SAM" id="Phobius"/>
    </source>
</evidence>
<dbReference type="Gene3D" id="2.130.10.10">
    <property type="entry name" value="YVTN repeat-like/Quinoprotein amine dehydrogenase"/>
    <property type="match status" value="1"/>
</dbReference>
<dbReference type="SUPFAM" id="SSF53098">
    <property type="entry name" value="Ribonuclease H-like"/>
    <property type="match status" value="1"/>
</dbReference>
<keyword evidence="4" id="KW-0378">Hydrolase</keyword>
<dbReference type="GO" id="GO:0005634">
    <property type="term" value="C:nucleus"/>
    <property type="evidence" value="ECO:0007669"/>
    <property type="project" value="UniProtKB-SubCell"/>
</dbReference>
<dbReference type="InterPro" id="IPR001680">
    <property type="entry name" value="WD40_rpt"/>
</dbReference>
<proteinExistence type="inferred from homology"/>
<dbReference type="SMART" id="SM00479">
    <property type="entry name" value="EXOIII"/>
    <property type="match status" value="1"/>
</dbReference>
<evidence type="ECO:0000256" key="3">
    <source>
        <dbReference type="ARBA" id="ARBA00022722"/>
    </source>
</evidence>
<keyword evidence="3" id="KW-0540">Nuclease</keyword>
<evidence type="ECO:0000313" key="11">
    <source>
        <dbReference type="Proteomes" id="UP000242457"/>
    </source>
</evidence>
<feature type="compositionally biased region" description="Low complexity" evidence="7">
    <location>
        <begin position="223"/>
        <end position="238"/>
    </location>
</feature>
<feature type="transmembrane region" description="Helical" evidence="8">
    <location>
        <begin position="12"/>
        <end position="36"/>
    </location>
</feature>
<dbReference type="Proteomes" id="UP000242457">
    <property type="component" value="Unassembled WGS sequence"/>
</dbReference>
<dbReference type="InterPro" id="IPR015943">
    <property type="entry name" value="WD40/YVTN_repeat-like_dom_sf"/>
</dbReference>
<evidence type="ECO:0000256" key="2">
    <source>
        <dbReference type="ARBA" id="ARBA00006357"/>
    </source>
</evidence>
<dbReference type="OrthoDB" id="206335at2759"/>
<dbReference type="FunFam" id="3.30.420.10:FF:000031">
    <property type="entry name" value="RNA exonuclease 1"/>
    <property type="match status" value="1"/>
</dbReference>
<dbReference type="PANTHER" id="PTHR12801:SF115">
    <property type="entry name" value="FI18136P1-RELATED"/>
    <property type="match status" value="1"/>
</dbReference>
<dbReference type="InterPro" id="IPR036397">
    <property type="entry name" value="RNaseH_sf"/>
</dbReference>
<dbReference type="GO" id="GO:0010629">
    <property type="term" value="P:negative regulation of gene expression"/>
    <property type="evidence" value="ECO:0007669"/>
    <property type="project" value="UniProtKB-ARBA"/>
</dbReference>
<dbReference type="PANTHER" id="PTHR12801">
    <property type="entry name" value="RNA EXONUCLEASE REXO1 / RECO3 FAMILY MEMBER-RELATED"/>
    <property type="match status" value="1"/>
</dbReference>
<dbReference type="AlphaFoldDB" id="A0A2A3EMM1"/>
<evidence type="ECO:0000256" key="1">
    <source>
        <dbReference type="ARBA" id="ARBA00004123"/>
    </source>
</evidence>
<comment type="similarity">
    <text evidence="2">Belongs to the REXO1/REXO3 family.</text>
</comment>
<feature type="region of interest" description="Disordered" evidence="7">
    <location>
        <begin position="191"/>
        <end position="280"/>
    </location>
</feature>
<reference evidence="10 11" key="1">
    <citation type="submission" date="2014-07" db="EMBL/GenBank/DDBJ databases">
        <title>Genomic and transcriptomic analysis on Apis cerana provide comprehensive insights into honey bee biology.</title>
        <authorList>
            <person name="Diao Q."/>
            <person name="Sun L."/>
            <person name="Zheng H."/>
            <person name="Zheng H."/>
            <person name="Xu S."/>
            <person name="Wang S."/>
            <person name="Zeng Z."/>
            <person name="Hu F."/>
            <person name="Su S."/>
            <person name="Wu J."/>
        </authorList>
    </citation>
    <scope>NUCLEOTIDE SEQUENCE [LARGE SCALE GENOMIC DNA]</scope>
    <source>
        <tissue evidence="10">Pupae without intestine</tissue>
    </source>
</reference>
<feature type="compositionally biased region" description="Polar residues" evidence="7">
    <location>
        <begin position="205"/>
        <end position="222"/>
    </location>
</feature>
<comment type="subcellular location">
    <subcellularLocation>
        <location evidence="1">Nucleus</location>
    </subcellularLocation>
</comment>
<dbReference type="GO" id="GO:0003676">
    <property type="term" value="F:nucleic acid binding"/>
    <property type="evidence" value="ECO:0007669"/>
    <property type="project" value="InterPro"/>
</dbReference>
<evidence type="ECO:0000256" key="7">
    <source>
        <dbReference type="SAM" id="MobiDB-lite"/>
    </source>
</evidence>
<protein>
    <submittedName>
        <fullName evidence="10">Exonuclease GOR</fullName>
    </submittedName>
</protein>
<dbReference type="STRING" id="94128.A0A2A3EMM1"/>
<dbReference type="EMBL" id="KZ288215">
    <property type="protein sequence ID" value="PBC32734.1"/>
    <property type="molecule type" value="Genomic_DNA"/>
</dbReference>
<dbReference type="InterPro" id="IPR034922">
    <property type="entry name" value="REX1-like_exo"/>
</dbReference>
<name>A0A2A3EMM1_APICC</name>
<feature type="region of interest" description="Disordered" evidence="7">
    <location>
        <begin position="410"/>
        <end position="435"/>
    </location>
</feature>
<dbReference type="InterPro" id="IPR012337">
    <property type="entry name" value="RNaseH-like_sf"/>
</dbReference>
<organism evidence="10 11">
    <name type="scientific">Apis cerana cerana</name>
    <name type="common">Oriental honeybee</name>
    <dbReference type="NCBI Taxonomy" id="94128"/>
    <lineage>
        <taxon>Eukaryota</taxon>
        <taxon>Metazoa</taxon>
        <taxon>Ecdysozoa</taxon>
        <taxon>Arthropoda</taxon>
        <taxon>Hexapoda</taxon>
        <taxon>Insecta</taxon>
        <taxon>Pterygota</taxon>
        <taxon>Neoptera</taxon>
        <taxon>Endopterygota</taxon>
        <taxon>Hymenoptera</taxon>
        <taxon>Apocrita</taxon>
        <taxon>Aculeata</taxon>
        <taxon>Apoidea</taxon>
        <taxon>Anthophila</taxon>
        <taxon>Apidae</taxon>
        <taxon>Apis</taxon>
    </lineage>
</organism>
<keyword evidence="11" id="KW-1185">Reference proteome</keyword>
<feature type="region of interest" description="Disordered" evidence="7">
    <location>
        <begin position="119"/>
        <end position="147"/>
    </location>
</feature>
<keyword evidence="8" id="KW-0472">Membrane</keyword>